<dbReference type="PANTHER" id="PTHR45735:SF2">
    <property type="entry name" value="CLEAVAGE STIMULATION FACTOR SUBUNIT 2"/>
    <property type="match status" value="1"/>
</dbReference>
<dbReference type="GO" id="GO:0031124">
    <property type="term" value="P:mRNA 3'-end processing"/>
    <property type="evidence" value="ECO:0007669"/>
    <property type="project" value="InterPro"/>
</dbReference>
<feature type="compositionally biased region" description="Low complexity" evidence="4">
    <location>
        <begin position="287"/>
        <end position="296"/>
    </location>
</feature>
<evidence type="ECO:0000313" key="7">
    <source>
        <dbReference type="Proteomes" id="UP000193986"/>
    </source>
</evidence>
<dbReference type="EMBL" id="MCFC01000076">
    <property type="protein sequence ID" value="ORY23696.1"/>
    <property type="molecule type" value="Genomic_DNA"/>
</dbReference>
<feature type="region of interest" description="Disordered" evidence="4">
    <location>
        <begin position="76"/>
        <end position="131"/>
    </location>
</feature>
<gene>
    <name evidence="6" type="ORF">BCR39DRAFT_548802</name>
</gene>
<dbReference type="Proteomes" id="UP000193986">
    <property type="component" value="Unassembled WGS sequence"/>
</dbReference>
<sequence length="358" mass="37436">MPPAAAKTIFVANIPYDVSEEQLAGVFAEAGPVSNVEIKFDPATGRSKGYAFVQFYDEATAASAVRNLQEVPVNGRNLRVELSTDEPGPRTRGGRGGGGGRPSGGRKDETPPFRGTPSGSVPPPGAYGADDIRVDMSLLPPGVDPLPGQKSTDAISKTLAGINPGQMQEVMNSMKTLIASNPAQARAMLHEMPQLAYALFQAMLLMNIVDPSVLQRIQPLPPAHVPAPTPAYPPAGPPQAAFPPFPPQAQQAPPPSYPPYAGASSTPPYRPPPPPAQQGYGAPPPAQSYQPPQGYGAPPPQPAAGLPPNVQAALSGLPEDQRTMLVQVLSLTPEQISALDVGQQASIRQLRQQFLGTA</sequence>
<protein>
    <recommendedName>
        <fullName evidence="5">RRM domain-containing protein</fullName>
    </recommendedName>
</protein>
<dbReference type="GO" id="GO:0005847">
    <property type="term" value="C:mRNA cleavage and polyadenylation specificity factor complex"/>
    <property type="evidence" value="ECO:0007669"/>
    <property type="project" value="TreeGrafter"/>
</dbReference>
<dbReference type="SMART" id="SM00360">
    <property type="entry name" value="RRM"/>
    <property type="match status" value="1"/>
</dbReference>
<dbReference type="Pfam" id="PF14327">
    <property type="entry name" value="CSTF2_hinge"/>
    <property type="match status" value="1"/>
</dbReference>
<dbReference type="Pfam" id="PF00076">
    <property type="entry name" value="RRM_1"/>
    <property type="match status" value="1"/>
</dbReference>
<dbReference type="InterPro" id="IPR000504">
    <property type="entry name" value="RRM_dom"/>
</dbReference>
<comment type="subcellular location">
    <subcellularLocation>
        <location evidence="1">Nucleus</location>
    </subcellularLocation>
</comment>
<reference evidence="6 7" key="1">
    <citation type="submission" date="2016-07" db="EMBL/GenBank/DDBJ databases">
        <title>Pervasive Adenine N6-methylation of Active Genes in Fungi.</title>
        <authorList>
            <consortium name="DOE Joint Genome Institute"/>
            <person name="Mondo S.J."/>
            <person name="Dannebaum R.O."/>
            <person name="Kuo R.C."/>
            <person name="Labutti K."/>
            <person name="Haridas S."/>
            <person name="Kuo A."/>
            <person name="Salamov A."/>
            <person name="Ahrendt S.R."/>
            <person name="Lipzen A."/>
            <person name="Sullivan W."/>
            <person name="Andreopoulos W.B."/>
            <person name="Clum A."/>
            <person name="Lindquist E."/>
            <person name="Daum C."/>
            <person name="Ramamoorthy G.K."/>
            <person name="Gryganskyi A."/>
            <person name="Culley D."/>
            <person name="Magnuson J.K."/>
            <person name="James T.Y."/>
            <person name="O'Malley M.A."/>
            <person name="Stajich J.E."/>
            <person name="Spatafora J.W."/>
            <person name="Visel A."/>
            <person name="Grigoriev I.V."/>
        </authorList>
    </citation>
    <scope>NUCLEOTIDE SEQUENCE [LARGE SCALE GENOMIC DNA]</scope>
    <source>
        <strain evidence="6 7">68-887.2</strain>
    </source>
</reference>
<keyword evidence="7" id="KW-1185">Reference proteome</keyword>
<feature type="region of interest" description="Disordered" evidence="4">
    <location>
        <begin position="225"/>
        <end position="309"/>
    </location>
</feature>
<feature type="compositionally biased region" description="Gly residues" evidence="4">
    <location>
        <begin position="94"/>
        <end position="103"/>
    </location>
</feature>
<proteinExistence type="predicted"/>
<evidence type="ECO:0000256" key="3">
    <source>
        <dbReference type="PROSITE-ProRule" id="PRU00176"/>
    </source>
</evidence>
<dbReference type="Pfam" id="PF14304">
    <property type="entry name" value="CSTF_C"/>
    <property type="match status" value="1"/>
</dbReference>
<evidence type="ECO:0000259" key="5">
    <source>
        <dbReference type="PROSITE" id="PS50102"/>
    </source>
</evidence>
<dbReference type="InterPro" id="IPR026896">
    <property type="entry name" value="CSTF_C"/>
</dbReference>
<dbReference type="OrthoDB" id="272703at2759"/>
<accession>A0A1Y2AMH1</accession>
<evidence type="ECO:0000256" key="4">
    <source>
        <dbReference type="SAM" id="MobiDB-lite"/>
    </source>
</evidence>
<feature type="compositionally biased region" description="Pro residues" evidence="4">
    <location>
        <begin position="268"/>
        <end position="286"/>
    </location>
</feature>
<dbReference type="InterPro" id="IPR035979">
    <property type="entry name" value="RBD_domain_sf"/>
</dbReference>
<organism evidence="6 7">
    <name type="scientific">Naematelia encephala</name>
    <dbReference type="NCBI Taxonomy" id="71784"/>
    <lineage>
        <taxon>Eukaryota</taxon>
        <taxon>Fungi</taxon>
        <taxon>Dikarya</taxon>
        <taxon>Basidiomycota</taxon>
        <taxon>Agaricomycotina</taxon>
        <taxon>Tremellomycetes</taxon>
        <taxon>Tremellales</taxon>
        <taxon>Naemateliaceae</taxon>
        <taxon>Naematelia</taxon>
    </lineage>
</organism>
<name>A0A1Y2AMH1_9TREE</name>
<dbReference type="PROSITE" id="PS50102">
    <property type="entry name" value="RRM"/>
    <property type="match status" value="1"/>
</dbReference>
<dbReference type="Gene3D" id="3.30.70.330">
    <property type="match status" value="1"/>
</dbReference>
<dbReference type="InterPro" id="IPR025742">
    <property type="entry name" value="CSTF2_hinge"/>
</dbReference>
<feature type="domain" description="RRM" evidence="5">
    <location>
        <begin position="7"/>
        <end position="85"/>
    </location>
</feature>
<evidence type="ECO:0000256" key="1">
    <source>
        <dbReference type="ARBA" id="ARBA00004123"/>
    </source>
</evidence>
<dbReference type="InterPro" id="IPR038192">
    <property type="entry name" value="CSTF_C_sf"/>
</dbReference>
<comment type="caution">
    <text evidence="6">The sequence shown here is derived from an EMBL/GenBank/DDBJ whole genome shotgun (WGS) entry which is preliminary data.</text>
</comment>
<keyword evidence="3" id="KW-0694">RNA-binding</keyword>
<dbReference type="InParanoid" id="A0A1Y2AMH1"/>
<dbReference type="Gene3D" id="1.25.40.630">
    <property type="match status" value="1"/>
</dbReference>
<dbReference type="InterPro" id="IPR012677">
    <property type="entry name" value="Nucleotide-bd_a/b_plait_sf"/>
</dbReference>
<dbReference type="SUPFAM" id="SSF54928">
    <property type="entry name" value="RNA-binding domain, RBD"/>
    <property type="match status" value="1"/>
</dbReference>
<keyword evidence="2" id="KW-0539">Nucleus</keyword>
<dbReference type="AlphaFoldDB" id="A0A1Y2AMH1"/>
<evidence type="ECO:0000313" key="6">
    <source>
        <dbReference type="EMBL" id="ORY23696.1"/>
    </source>
</evidence>
<evidence type="ECO:0000256" key="2">
    <source>
        <dbReference type="ARBA" id="ARBA00023242"/>
    </source>
</evidence>
<dbReference type="Gene3D" id="1.10.20.70">
    <property type="entry name" value="Transcription termination and cleavage factor, C-terminal domain"/>
    <property type="match status" value="1"/>
</dbReference>
<feature type="compositionally biased region" description="Pro residues" evidence="4">
    <location>
        <begin position="225"/>
        <end position="258"/>
    </location>
</feature>
<dbReference type="PANTHER" id="PTHR45735">
    <property type="entry name" value="CLEAVAGE STIMULATION FACTOR SUBUNIT 2"/>
    <property type="match status" value="1"/>
</dbReference>
<dbReference type="FunCoup" id="A0A1Y2AMH1">
    <property type="interactions" value="282"/>
</dbReference>
<dbReference type="GO" id="GO:0003729">
    <property type="term" value="F:mRNA binding"/>
    <property type="evidence" value="ECO:0007669"/>
    <property type="project" value="TreeGrafter"/>
</dbReference>
<dbReference type="STRING" id="71784.A0A1Y2AMH1"/>